<dbReference type="InterPro" id="IPR045239">
    <property type="entry name" value="bHLH95_bHLH"/>
</dbReference>
<feature type="compositionally biased region" description="Polar residues" evidence="7">
    <location>
        <begin position="68"/>
        <end position="89"/>
    </location>
</feature>
<evidence type="ECO:0000256" key="1">
    <source>
        <dbReference type="ARBA" id="ARBA00004123"/>
    </source>
</evidence>
<evidence type="ECO:0000256" key="2">
    <source>
        <dbReference type="ARBA" id="ARBA00023015"/>
    </source>
</evidence>
<keyword evidence="5" id="KW-0539">Nucleus</keyword>
<dbReference type="InterPro" id="IPR045843">
    <property type="entry name" value="IND-like"/>
</dbReference>
<name>A0AAD8KKX5_TARER</name>
<dbReference type="PANTHER" id="PTHR16223:SF345">
    <property type="entry name" value="TRANSCRIPTION FACTOR BHLH130-LIKE"/>
    <property type="match status" value="1"/>
</dbReference>
<dbReference type="SUPFAM" id="SSF47459">
    <property type="entry name" value="HLH, helix-loop-helix DNA-binding domain"/>
    <property type="match status" value="1"/>
</dbReference>
<gene>
    <name evidence="9" type="ORF">QVD17_20245</name>
</gene>
<evidence type="ECO:0000256" key="7">
    <source>
        <dbReference type="SAM" id="MobiDB-lite"/>
    </source>
</evidence>
<dbReference type="InterPro" id="IPR011598">
    <property type="entry name" value="bHLH_dom"/>
</dbReference>
<dbReference type="AlphaFoldDB" id="A0AAD8KKX5"/>
<evidence type="ECO:0000256" key="3">
    <source>
        <dbReference type="ARBA" id="ARBA00023125"/>
    </source>
</evidence>
<dbReference type="Gene3D" id="4.10.280.10">
    <property type="entry name" value="Helix-loop-helix DNA-binding domain"/>
    <property type="match status" value="1"/>
</dbReference>
<comment type="caution">
    <text evidence="9">The sequence shown here is derived from an EMBL/GenBank/DDBJ whole genome shotgun (WGS) entry which is preliminary data.</text>
</comment>
<organism evidence="9 10">
    <name type="scientific">Tagetes erecta</name>
    <name type="common">African marigold</name>
    <dbReference type="NCBI Taxonomy" id="13708"/>
    <lineage>
        <taxon>Eukaryota</taxon>
        <taxon>Viridiplantae</taxon>
        <taxon>Streptophyta</taxon>
        <taxon>Embryophyta</taxon>
        <taxon>Tracheophyta</taxon>
        <taxon>Spermatophyta</taxon>
        <taxon>Magnoliopsida</taxon>
        <taxon>eudicotyledons</taxon>
        <taxon>Gunneridae</taxon>
        <taxon>Pentapetalae</taxon>
        <taxon>asterids</taxon>
        <taxon>campanulids</taxon>
        <taxon>Asterales</taxon>
        <taxon>Asteraceae</taxon>
        <taxon>Asteroideae</taxon>
        <taxon>Heliantheae alliance</taxon>
        <taxon>Tageteae</taxon>
        <taxon>Tagetes</taxon>
    </lineage>
</organism>
<evidence type="ECO:0000256" key="5">
    <source>
        <dbReference type="ARBA" id="ARBA00023242"/>
    </source>
</evidence>
<dbReference type="EMBL" id="JAUHHV010000005">
    <property type="protein sequence ID" value="KAK1424904.1"/>
    <property type="molecule type" value="Genomic_DNA"/>
</dbReference>
<dbReference type="PANTHER" id="PTHR16223">
    <property type="entry name" value="TRANSCRIPTION FACTOR BHLH83-RELATED"/>
    <property type="match status" value="1"/>
</dbReference>
<dbReference type="Proteomes" id="UP001229421">
    <property type="component" value="Unassembled WGS sequence"/>
</dbReference>
<keyword evidence="4" id="KW-0804">Transcription</keyword>
<feature type="coiled-coil region" evidence="6">
    <location>
        <begin position="361"/>
        <end position="388"/>
    </location>
</feature>
<keyword evidence="3" id="KW-0238">DNA-binding</keyword>
<dbReference type="GO" id="GO:0000981">
    <property type="term" value="F:DNA-binding transcription factor activity, RNA polymerase II-specific"/>
    <property type="evidence" value="ECO:0007669"/>
    <property type="project" value="TreeGrafter"/>
</dbReference>
<dbReference type="FunFam" id="4.10.280.10:FF:000021">
    <property type="entry name" value="Transcription factor bHLH130 family"/>
    <property type="match status" value="1"/>
</dbReference>
<dbReference type="InterPro" id="IPR036638">
    <property type="entry name" value="HLH_DNA-bd_sf"/>
</dbReference>
<feature type="domain" description="BHLH" evidence="8">
    <location>
        <begin position="321"/>
        <end position="371"/>
    </location>
</feature>
<dbReference type="Pfam" id="PF00010">
    <property type="entry name" value="HLH"/>
    <property type="match status" value="1"/>
</dbReference>
<evidence type="ECO:0000313" key="9">
    <source>
        <dbReference type="EMBL" id="KAK1424904.1"/>
    </source>
</evidence>
<dbReference type="GO" id="GO:0005634">
    <property type="term" value="C:nucleus"/>
    <property type="evidence" value="ECO:0007669"/>
    <property type="project" value="UniProtKB-SubCell"/>
</dbReference>
<dbReference type="SMART" id="SM00353">
    <property type="entry name" value="HLH"/>
    <property type="match status" value="1"/>
</dbReference>
<dbReference type="PROSITE" id="PS50888">
    <property type="entry name" value="BHLH"/>
    <property type="match status" value="1"/>
</dbReference>
<sequence length="398" mass="45054">MYGVNSSSDSISRDMNSLLYSTNFKHPADGEFAKIKQLISLDPYPNYNNHNQIQNQTRNQEHHDTRNENQTSLLRFRSTPSSFFSNLLTDDNGGDEFSDHVTDSSNREPEERFFMNNQHEGNESKSESEVRQFLQYAPAATASTEMKQEKKEPNGTIRVANLPLLNNNTSYGYTNQSSIDCESSYGARDSNLVRQNSTPAGFLSSLTVENGFASLKKRSSQNTLNNHISFSLGSSSSSSRFLPQIAENQNELQEPPFSSMKRSRDGVLKMSQNGETGSNTPNLVHHMSLPKTSSEMASVENFLHFQQESAVPWKTRAKRGFATHPRSIAERERRTRISERIKRLQELFPDIDKQTNTADMLDMAVEYIKNLQNELQNLNEARARCRCSPKQLQSGSTL</sequence>
<evidence type="ECO:0000256" key="4">
    <source>
        <dbReference type="ARBA" id="ARBA00023163"/>
    </source>
</evidence>
<feature type="region of interest" description="Disordered" evidence="7">
    <location>
        <begin position="46"/>
        <end position="110"/>
    </location>
</feature>
<feature type="compositionally biased region" description="Polar residues" evidence="7">
    <location>
        <begin position="46"/>
        <end position="58"/>
    </location>
</feature>
<evidence type="ECO:0000313" key="10">
    <source>
        <dbReference type="Proteomes" id="UP001229421"/>
    </source>
</evidence>
<comment type="subcellular location">
    <subcellularLocation>
        <location evidence="1">Nucleus</location>
    </subcellularLocation>
</comment>
<reference evidence="9" key="1">
    <citation type="journal article" date="2023" name="bioRxiv">
        <title>Improved chromosome-level genome assembly for marigold (Tagetes erecta).</title>
        <authorList>
            <person name="Jiang F."/>
            <person name="Yuan L."/>
            <person name="Wang S."/>
            <person name="Wang H."/>
            <person name="Xu D."/>
            <person name="Wang A."/>
            <person name="Fan W."/>
        </authorList>
    </citation>
    <scope>NUCLEOTIDE SEQUENCE</scope>
    <source>
        <strain evidence="9">WSJ</strain>
        <tissue evidence="9">Leaf</tissue>
    </source>
</reference>
<feature type="region of interest" description="Disordered" evidence="7">
    <location>
        <begin position="248"/>
        <end position="284"/>
    </location>
</feature>
<dbReference type="CDD" id="cd11393">
    <property type="entry name" value="bHLH_AtbHLH_like"/>
    <property type="match status" value="1"/>
</dbReference>
<feature type="compositionally biased region" description="Basic and acidic residues" evidence="7">
    <location>
        <begin position="97"/>
        <end position="110"/>
    </location>
</feature>
<keyword evidence="2" id="KW-0805">Transcription regulation</keyword>
<keyword evidence="10" id="KW-1185">Reference proteome</keyword>
<dbReference type="GO" id="GO:0046983">
    <property type="term" value="F:protein dimerization activity"/>
    <property type="evidence" value="ECO:0007669"/>
    <property type="project" value="InterPro"/>
</dbReference>
<feature type="compositionally biased region" description="Polar residues" evidence="7">
    <location>
        <begin position="270"/>
        <end position="282"/>
    </location>
</feature>
<accession>A0AAD8KKX5</accession>
<proteinExistence type="predicted"/>
<evidence type="ECO:0000256" key="6">
    <source>
        <dbReference type="SAM" id="Coils"/>
    </source>
</evidence>
<protein>
    <recommendedName>
        <fullName evidence="8">BHLH domain-containing protein</fullName>
    </recommendedName>
</protein>
<dbReference type="GO" id="GO:0000978">
    <property type="term" value="F:RNA polymerase II cis-regulatory region sequence-specific DNA binding"/>
    <property type="evidence" value="ECO:0007669"/>
    <property type="project" value="TreeGrafter"/>
</dbReference>
<evidence type="ECO:0000259" key="8">
    <source>
        <dbReference type="PROSITE" id="PS50888"/>
    </source>
</evidence>
<keyword evidence="6" id="KW-0175">Coiled coil</keyword>